<evidence type="ECO:0000256" key="4">
    <source>
        <dbReference type="ARBA" id="ARBA00071824"/>
    </source>
</evidence>
<comment type="subunit">
    <text evidence="3">Dimerizes in the presence of ATP but not ADP; ATP-binding is required for double-stranded (ds)DNA-binding. Interacts with DnaA.</text>
</comment>
<proteinExistence type="inferred from homology"/>
<dbReference type="AlphaFoldDB" id="A0A4R1SAS2"/>
<accession>A0A4R1SAS2</accession>
<keyword evidence="7" id="KW-1185">Reference proteome</keyword>
<evidence type="ECO:0000313" key="7">
    <source>
        <dbReference type="Proteomes" id="UP000295008"/>
    </source>
</evidence>
<dbReference type="Proteomes" id="UP000295008">
    <property type="component" value="Unassembled WGS sequence"/>
</dbReference>
<evidence type="ECO:0000256" key="3">
    <source>
        <dbReference type="ARBA" id="ARBA00062323"/>
    </source>
</evidence>
<evidence type="ECO:0000256" key="2">
    <source>
        <dbReference type="ARBA" id="ARBA00049360"/>
    </source>
</evidence>
<dbReference type="InterPro" id="IPR027417">
    <property type="entry name" value="P-loop_NTPase"/>
</dbReference>
<dbReference type="PANTHER" id="PTHR13696:SF52">
    <property type="entry name" value="PARA FAMILY PROTEIN CT_582"/>
    <property type="match status" value="1"/>
</dbReference>
<dbReference type="InterPro" id="IPR025669">
    <property type="entry name" value="AAA_dom"/>
</dbReference>
<sequence>MPKAKAKRSLDILKQRAFELLSNDASTLFTNSSDNPEENQTRLSWKGEQNLMGKVIAVANQKGGVGKTTTAVNLGACLAQRGKKTLIIDHDPQGNSTSGIGLKKSEIRRCIYDVLINEVPIAEVMVATQVENLSVVPATIRLAGAEAELVGMMARDQRLKRAIEPIKDTFDYILIDCPPSLGNLTINALAASDSIIVPIQCEYYALEGLSQLMKTIQLVQKYSNADLKIEGVVLTMYDNRTNLSSQVTEEVRHYFNEKVYKTIIPRNIRLSEAPSFGLPITLYDEKSKGAEAYIELAKEVISHG</sequence>
<dbReference type="EMBL" id="SLUN01000002">
    <property type="protein sequence ID" value="TCL76324.1"/>
    <property type="molecule type" value="Genomic_DNA"/>
</dbReference>
<dbReference type="SUPFAM" id="SSF52540">
    <property type="entry name" value="P-loop containing nucleoside triphosphate hydrolases"/>
    <property type="match status" value="1"/>
</dbReference>
<feature type="domain" description="AAA" evidence="5">
    <location>
        <begin position="54"/>
        <end position="229"/>
    </location>
</feature>
<organism evidence="6 7">
    <name type="scientific">Hydrogenispora ethanolica</name>
    <dbReference type="NCBI Taxonomy" id="1082276"/>
    <lineage>
        <taxon>Bacteria</taxon>
        <taxon>Bacillati</taxon>
        <taxon>Bacillota</taxon>
        <taxon>Hydrogenispora</taxon>
    </lineage>
</organism>
<dbReference type="Pfam" id="PF13614">
    <property type="entry name" value="AAA_31"/>
    <property type="match status" value="1"/>
</dbReference>
<reference evidence="6 7" key="1">
    <citation type="submission" date="2019-03" db="EMBL/GenBank/DDBJ databases">
        <title>Genomic Encyclopedia of Type Strains, Phase IV (KMG-IV): sequencing the most valuable type-strain genomes for metagenomic binning, comparative biology and taxonomic classification.</title>
        <authorList>
            <person name="Goeker M."/>
        </authorList>
    </citation>
    <scope>NUCLEOTIDE SEQUENCE [LARGE SCALE GENOMIC DNA]</scope>
    <source>
        <strain evidence="6 7">LX-B</strain>
    </source>
</reference>
<dbReference type="InterPro" id="IPR050678">
    <property type="entry name" value="DNA_Partitioning_ATPase"/>
</dbReference>
<dbReference type="CDD" id="cd02042">
    <property type="entry name" value="ParAB_family"/>
    <property type="match status" value="1"/>
</dbReference>
<dbReference type="Gene3D" id="3.40.50.300">
    <property type="entry name" value="P-loop containing nucleotide triphosphate hydrolases"/>
    <property type="match status" value="1"/>
</dbReference>
<comment type="similarity">
    <text evidence="1">Belongs to the ParA family.</text>
</comment>
<comment type="catalytic activity">
    <reaction evidence="2">
        <text>ATP + H2O = ADP + phosphate + H(+)</text>
        <dbReference type="Rhea" id="RHEA:13065"/>
        <dbReference type="ChEBI" id="CHEBI:15377"/>
        <dbReference type="ChEBI" id="CHEBI:15378"/>
        <dbReference type="ChEBI" id="CHEBI:30616"/>
        <dbReference type="ChEBI" id="CHEBI:43474"/>
        <dbReference type="ChEBI" id="CHEBI:456216"/>
    </reaction>
</comment>
<evidence type="ECO:0000313" key="6">
    <source>
        <dbReference type="EMBL" id="TCL76324.1"/>
    </source>
</evidence>
<name>A0A4R1SAS2_HYDET</name>
<dbReference type="FunFam" id="3.40.50.300:FF:000285">
    <property type="entry name" value="Sporulation initiation inhibitor Soj"/>
    <property type="match status" value="1"/>
</dbReference>
<gene>
    <name evidence="6" type="ORF">EDC14_100277</name>
</gene>
<evidence type="ECO:0000256" key="1">
    <source>
        <dbReference type="ARBA" id="ARBA00006976"/>
    </source>
</evidence>
<protein>
    <recommendedName>
        <fullName evidence="4">Sporulation initiation inhibitor protein Soj</fullName>
    </recommendedName>
</protein>
<dbReference type="PANTHER" id="PTHR13696">
    <property type="entry name" value="P-LOOP CONTAINING NUCLEOSIDE TRIPHOSPHATE HYDROLASE"/>
    <property type="match status" value="1"/>
</dbReference>
<evidence type="ECO:0000259" key="5">
    <source>
        <dbReference type="Pfam" id="PF13614"/>
    </source>
</evidence>
<comment type="caution">
    <text evidence="6">The sequence shown here is derived from an EMBL/GenBank/DDBJ whole genome shotgun (WGS) entry which is preliminary data.</text>
</comment>